<feature type="non-terminal residue" evidence="1">
    <location>
        <position position="51"/>
    </location>
</feature>
<reference evidence="1" key="1">
    <citation type="submission" date="2023-04" db="EMBL/GenBank/DDBJ databases">
        <title>Chromosome-level genome of Chaenocephalus aceratus.</title>
        <authorList>
            <person name="Park H."/>
        </authorList>
    </citation>
    <scope>NUCLEOTIDE SEQUENCE</scope>
    <source>
        <strain evidence="1">DE</strain>
        <tissue evidence="1">Muscle</tissue>
    </source>
</reference>
<sequence length="51" mass="5716">SQVELYDLRKAKELLSMCPVVQRVSNVCVCVRRGVNKHIVGEVTEAKVHHG</sequence>
<gene>
    <name evidence="1" type="ORF">KUDE01_027171</name>
</gene>
<dbReference type="Proteomes" id="UP001228049">
    <property type="component" value="Unassembled WGS sequence"/>
</dbReference>
<dbReference type="EMBL" id="JASDAP010000026">
    <property type="protein sequence ID" value="KAK1879048.1"/>
    <property type="molecule type" value="Genomic_DNA"/>
</dbReference>
<evidence type="ECO:0000313" key="1">
    <source>
        <dbReference type="EMBL" id="KAK1879048.1"/>
    </source>
</evidence>
<protein>
    <submittedName>
        <fullName evidence="1">RNA pseudouridine synthase RP544</fullName>
    </submittedName>
</protein>
<dbReference type="AlphaFoldDB" id="A0AAD9ERS7"/>
<comment type="caution">
    <text evidence="1">The sequence shown here is derived from an EMBL/GenBank/DDBJ whole genome shotgun (WGS) entry which is preliminary data.</text>
</comment>
<feature type="non-terminal residue" evidence="1">
    <location>
        <position position="1"/>
    </location>
</feature>
<evidence type="ECO:0000313" key="2">
    <source>
        <dbReference type="Proteomes" id="UP001228049"/>
    </source>
</evidence>
<proteinExistence type="predicted"/>
<name>A0AAD9ERS7_DISEL</name>
<accession>A0AAD9ERS7</accession>
<organism evidence="1 2">
    <name type="scientific">Dissostichus eleginoides</name>
    <name type="common">Patagonian toothfish</name>
    <name type="synonym">Dissostichus amissus</name>
    <dbReference type="NCBI Taxonomy" id="100907"/>
    <lineage>
        <taxon>Eukaryota</taxon>
        <taxon>Metazoa</taxon>
        <taxon>Chordata</taxon>
        <taxon>Craniata</taxon>
        <taxon>Vertebrata</taxon>
        <taxon>Euteleostomi</taxon>
        <taxon>Actinopterygii</taxon>
        <taxon>Neopterygii</taxon>
        <taxon>Teleostei</taxon>
        <taxon>Neoteleostei</taxon>
        <taxon>Acanthomorphata</taxon>
        <taxon>Eupercaria</taxon>
        <taxon>Perciformes</taxon>
        <taxon>Notothenioidei</taxon>
        <taxon>Nototheniidae</taxon>
        <taxon>Dissostichus</taxon>
    </lineage>
</organism>
<keyword evidence="2" id="KW-1185">Reference proteome</keyword>